<gene>
    <name evidence="5" type="ORF">AVO44_18245</name>
</gene>
<dbReference type="Proteomes" id="UP000053690">
    <property type="component" value="Unassembled WGS sequence"/>
</dbReference>
<keyword evidence="3" id="KW-0813">Transport</keyword>
<dbReference type="InterPro" id="IPR028082">
    <property type="entry name" value="Peripla_BP_I"/>
</dbReference>
<evidence type="ECO:0000313" key="6">
    <source>
        <dbReference type="Proteomes" id="UP000053690"/>
    </source>
</evidence>
<dbReference type="Pfam" id="PF13458">
    <property type="entry name" value="Peripla_BP_6"/>
    <property type="match status" value="1"/>
</dbReference>
<dbReference type="Gene3D" id="3.40.50.2300">
    <property type="match status" value="2"/>
</dbReference>
<dbReference type="AlphaFoldDB" id="A0A0X3TQ38"/>
<evidence type="ECO:0000256" key="2">
    <source>
        <dbReference type="ARBA" id="ARBA00022729"/>
    </source>
</evidence>
<dbReference type="InterPro" id="IPR051010">
    <property type="entry name" value="BCAA_transport"/>
</dbReference>
<dbReference type="STRING" id="1685378.AVO44_18245"/>
<keyword evidence="6" id="KW-1185">Reference proteome</keyword>
<dbReference type="PANTHER" id="PTHR30483:SF6">
    <property type="entry name" value="PERIPLASMIC BINDING PROTEIN OF ABC TRANSPORTER FOR NATURAL AMINO ACIDS"/>
    <property type="match status" value="1"/>
</dbReference>
<evidence type="ECO:0000256" key="1">
    <source>
        <dbReference type="ARBA" id="ARBA00010062"/>
    </source>
</evidence>
<dbReference type="GO" id="GO:0006865">
    <property type="term" value="P:amino acid transport"/>
    <property type="evidence" value="ECO:0007669"/>
    <property type="project" value="UniProtKB-KW"/>
</dbReference>
<dbReference type="PANTHER" id="PTHR30483">
    <property type="entry name" value="LEUCINE-SPECIFIC-BINDING PROTEIN"/>
    <property type="match status" value="1"/>
</dbReference>
<evidence type="ECO:0000313" key="5">
    <source>
        <dbReference type="EMBL" id="KUJ77151.1"/>
    </source>
</evidence>
<organism evidence="5 6">
    <name type="scientific">Ruegeria profundi</name>
    <dbReference type="NCBI Taxonomy" id="1685378"/>
    <lineage>
        <taxon>Bacteria</taxon>
        <taxon>Pseudomonadati</taxon>
        <taxon>Pseudomonadota</taxon>
        <taxon>Alphaproteobacteria</taxon>
        <taxon>Rhodobacterales</taxon>
        <taxon>Roseobacteraceae</taxon>
        <taxon>Ruegeria</taxon>
    </lineage>
</organism>
<name>A0A0X3TQ38_9RHOB</name>
<keyword evidence="3" id="KW-0029">Amino-acid transport</keyword>
<proteinExistence type="inferred from homology"/>
<comment type="caution">
    <text evidence="5">The sequence shown here is derived from an EMBL/GenBank/DDBJ whole genome shotgun (WGS) entry which is preliminary data.</text>
</comment>
<accession>A0A0X3TQ38</accession>
<protein>
    <recommendedName>
        <fullName evidence="4">Leucine-binding protein domain-containing protein</fullName>
    </recommendedName>
</protein>
<dbReference type="EMBL" id="LQBP01000012">
    <property type="protein sequence ID" value="KUJ77151.1"/>
    <property type="molecule type" value="Genomic_DNA"/>
</dbReference>
<sequence length="412" mass="44632">MASAAGAEIKVGFIGSLSSDTGLSTLRGAEVAIEELNANGGVMGQQITLVSADTGQDPTEGVRAYEYLAETEEVDFIISGSIDDVSLGWLPRMQEYRIPTLDTWTSYIGIIDMVVEDPESMAPYFMNIASDEALATLYINFGADVLKEKMGWDSVVILAEDTAFGEAITGLVTEALAPVAGIEVKDIITYDVATVDFAPIFSRAQDTGADFIYQVSSVNSQVVSSQYVKLQVPMAMTGVNVSALGMEYWEDTGGAGGGISTLSPIPSVGFKLDPASQAFVDTYQAKYDSRPLLPHFNGFNAYHGLKQAMAAAEEAGGFDNVEGWADAMKKQDLVLEMDGQLWLRYAFWGDDEVEPVTGRTYPHNIRFDLSEPFDDAAPSMVVVQWYEDGTAAVVYPEKYATGEFTLPSWVKQ</sequence>
<feature type="domain" description="Leucine-binding protein" evidence="4">
    <location>
        <begin position="8"/>
        <end position="332"/>
    </location>
</feature>
<dbReference type="SUPFAM" id="SSF53822">
    <property type="entry name" value="Periplasmic binding protein-like I"/>
    <property type="match status" value="1"/>
</dbReference>
<evidence type="ECO:0000259" key="4">
    <source>
        <dbReference type="Pfam" id="PF13458"/>
    </source>
</evidence>
<comment type="similarity">
    <text evidence="1">Belongs to the leucine-binding protein family.</text>
</comment>
<reference evidence="6" key="1">
    <citation type="submission" date="2015-12" db="EMBL/GenBank/DDBJ databases">
        <authorList>
            <person name="Zhang G."/>
            <person name="Stingl U."/>
        </authorList>
    </citation>
    <scope>NUCLEOTIDE SEQUENCE [LARGE SCALE GENOMIC DNA]</scope>
    <source>
        <strain evidence="6">ZGT108</strain>
    </source>
</reference>
<dbReference type="InterPro" id="IPR028081">
    <property type="entry name" value="Leu-bd"/>
</dbReference>
<keyword evidence="2" id="KW-0732">Signal</keyword>
<evidence type="ECO:0000256" key="3">
    <source>
        <dbReference type="ARBA" id="ARBA00022970"/>
    </source>
</evidence>